<evidence type="ECO:0000313" key="4">
    <source>
        <dbReference type="Proteomes" id="UP000001798"/>
    </source>
</evidence>
<dbReference type="InterPro" id="IPR052523">
    <property type="entry name" value="Trichothecene_AcTrans"/>
</dbReference>
<dbReference type="InterPro" id="IPR000182">
    <property type="entry name" value="GNAT_dom"/>
</dbReference>
<dbReference type="PANTHER" id="PTHR42791:SF2">
    <property type="entry name" value="N-ACETYLTRANSFERASE DOMAIN-CONTAINING PROTEIN"/>
    <property type="match status" value="1"/>
</dbReference>
<protein>
    <recommendedName>
        <fullName evidence="2">N-acetyltransferase domain-containing protein</fullName>
    </recommendedName>
</protein>
<name>A0A384JX23_BOTFB</name>
<keyword evidence="4" id="KW-1185">Reference proteome</keyword>
<evidence type="ECO:0000256" key="1">
    <source>
        <dbReference type="SAM" id="MobiDB-lite"/>
    </source>
</evidence>
<evidence type="ECO:0000313" key="3">
    <source>
        <dbReference type="EMBL" id="ATZ55072.1"/>
    </source>
</evidence>
<dbReference type="OrthoDB" id="2832510at2759"/>
<dbReference type="KEGG" id="bfu:BCIN_11g03690"/>
<dbReference type="EMBL" id="CP009815">
    <property type="protein sequence ID" value="ATZ55072.1"/>
    <property type="molecule type" value="Genomic_DNA"/>
</dbReference>
<feature type="domain" description="N-acetyltransferase" evidence="2">
    <location>
        <begin position="109"/>
        <end position="252"/>
    </location>
</feature>
<dbReference type="PANTHER" id="PTHR42791">
    <property type="entry name" value="GNAT FAMILY ACETYLTRANSFERASE"/>
    <property type="match status" value="1"/>
</dbReference>
<accession>A0A384JX23</accession>
<reference evidence="3 4" key="1">
    <citation type="journal article" date="2011" name="PLoS Genet.">
        <title>Genomic analysis of the necrotrophic fungal pathogens Sclerotinia sclerotiorum and Botrytis cinerea.</title>
        <authorList>
            <person name="Amselem J."/>
            <person name="Cuomo C.A."/>
            <person name="van Kan J.A."/>
            <person name="Viaud M."/>
            <person name="Benito E.P."/>
            <person name="Couloux A."/>
            <person name="Coutinho P.M."/>
            <person name="de Vries R.P."/>
            <person name="Dyer P.S."/>
            <person name="Fillinger S."/>
            <person name="Fournier E."/>
            <person name="Gout L."/>
            <person name="Hahn M."/>
            <person name="Kohn L."/>
            <person name="Lapalu N."/>
            <person name="Plummer K.M."/>
            <person name="Pradier J.M."/>
            <person name="Quevillon E."/>
            <person name="Sharon A."/>
            <person name="Simon A."/>
            <person name="ten Have A."/>
            <person name="Tudzynski B."/>
            <person name="Tudzynski P."/>
            <person name="Wincker P."/>
            <person name="Andrew M."/>
            <person name="Anthouard V."/>
            <person name="Beever R.E."/>
            <person name="Beffa R."/>
            <person name="Benoit I."/>
            <person name="Bouzid O."/>
            <person name="Brault B."/>
            <person name="Chen Z."/>
            <person name="Choquer M."/>
            <person name="Collemare J."/>
            <person name="Cotton P."/>
            <person name="Danchin E.G."/>
            <person name="Da Silva C."/>
            <person name="Gautier A."/>
            <person name="Giraud C."/>
            <person name="Giraud T."/>
            <person name="Gonzalez C."/>
            <person name="Grossetete S."/>
            <person name="Guldener U."/>
            <person name="Henrissat B."/>
            <person name="Howlett B.J."/>
            <person name="Kodira C."/>
            <person name="Kretschmer M."/>
            <person name="Lappartient A."/>
            <person name="Leroch M."/>
            <person name="Levis C."/>
            <person name="Mauceli E."/>
            <person name="Neuveglise C."/>
            <person name="Oeser B."/>
            <person name="Pearson M."/>
            <person name="Poulain J."/>
            <person name="Poussereau N."/>
            <person name="Quesneville H."/>
            <person name="Rascle C."/>
            <person name="Schumacher J."/>
            <person name="Segurens B."/>
            <person name="Sexton A."/>
            <person name="Silva E."/>
            <person name="Sirven C."/>
            <person name="Soanes D.M."/>
            <person name="Talbot N.J."/>
            <person name="Templeton M."/>
            <person name="Yandava C."/>
            <person name="Yarden O."/>
            <person name="Zeng Q."/>
            <person name="Rollins J.A."/>
            <person name="Lebrun M.H."/>
            <person name="Dickman M."/>
        </authorList>
    </citation>
    <scope>NUCLEOTIDE SEQUENCE [LARGE SCALE GENOMIC DNA]</scope>
    <source>
        <strain evidence="3 4">B05.10</strain>
    </source>
</reference>
<proteinExistence type="predicted"/>
<dbReference type="InterPro" id="IPR016181">
    <property type="entry name" value="Acyl_CoA_acyltransferase"/>
</dbReference>
<feature type="region of interest" description="Disordered" evidence="1">
    <location>
        <begin position="124"/>
        <end position="147"/>
    </location>
</feature>
<evidence type="ECO:0000259" key="2">
    <source>
        <dbReference type="PROSITE" id="PS51186"/>
    </source>
</evidence>
<dbReference type="RefSeq" id="XP_001556910.2">
    <property type="nucleotide sequence ID" value="XM_001556860.2"/>
</dbReference>
<dbReference type="SUPFAM" id="SSF55729">
    <property type="entry name" value="Acyl-CoA N-acyltransferases (Nat)"/>
    <property type="match status" value="1"/>
</dbReference>
<dbReference type="PROSITE" id="PS51186">
    <property type="entry name" value="GNAT"/>
    <property type="match status" value="1"/>
</dbReference>
<dbReference type="AlphaFoldDB" id="A0A384JX23"/>
<sequence>MLPNSTPTPFIPSHPPKISHQPNILLTKIPTQSPIMNPLFSIHPCTPTDLPSMLNIYNLAFANDPFRLARWPESQVPPSVFTSWLTKVFTKYLSTPHTHTWKLVENSTGNMAGWTHWAEPHVVSREEEERNKMEEEKEERERKERGEGKFPEGSVLEICEAKVAGWNRLREKWYKREDMFLIYFLSISPSYQKLGLGTLLLTSITNLADAQSKISYLEATAAGYPVYVRAGFRELECMEVDLGTWGVGRNWAMVRGEGETIEEIER</sequence>
<dbReference type="Gene3D" id="3.40.630.30">
    <property type="match status" value="1"/>
</dbReference>
<reference evidence="3 4" key="3">
    <citation type="journal article" date="2017" name="Mol. Plant Pathol.">
        <title>A gapless genome sequence of the fungus Botrytis cinerea.</title>
        <authorList>
            <person name="Van Kan J.A."/>
            <person name="Stassen J.H."/>
            <person name="Mosbach A."/>
            <person name="Van Der Lee T.A."/>
            <person name="Faino L."/>
            <person name="Farmer A.D."/>
            <person name="Papasotiriou D.G."/>
            <person name="Zhou S."/>
            <person name="Seidl M.F."/>
            <person name="Cottam E."/>
            <person name="Edel D."/>
            <person name="Hahn M."/>
            <person name="Schwartz D.C."/>
            <person name="Dietrich R.A."/>
            <person name="Widdison S."/>
            <person name="Scalliet G."/>
        </authorList>
    </citation>
    <scope>NUCLEOTIDE SEQUENCE [LARGE SCALE GENOMIC DNA]</scope>
    <source>
        <strain evidence="3 4">B05.10</strain>
    </source>
</reference>
<dbReference type="Pfam" id="PF00583">
    <property type="entry name" value="Acetyltransf_1"/>
    <property type="match status" value="1"/>
</dbReference>
<dbReference type="VEuPathDB" id="FungiDB:Bcin11g03690"/>
<organism evidence="3 4">
    <name type="scientific">Botryotinia fuckeliana (strain B05.10)</name>
    <name type="common">Noble rot fungus</name>
    <name type="synonym">Botrytis cinerea</name>
    <dbReference type="NCBI Taxonomy" id="332648"/>
    <lineage>
        <taxon>Eukaryota</taxon>
        <taxon>Fungi</taxon>
        <taxon>Dikarya</taxon>
        <taxon>Ascomycota</taxon>
        <taxon>Pezizomycotina</taxon>
        <taxon>Leotiomycetes</taxon>
        <taxon>Helotiales</taxon>
        <taxon>Sclerotiniaceae</taxon>
        <taxon>Botrytis</taxon>
    </lineage>
</organism>
<gene>
    <name evidence="3" type="ORF">BCIN_11g03690</name>
</gene>
<dbReference type="Proteomes" id="UP000001798">
    <property type="component" value="Chromosome 11"/>
</dbReference>
<dbReference type="GO" id="GO:0016747">
    <property type="term" value="F:acyltransferase activity, transferring groups other than amino-acyl groups"/>
    <property type="evidence" value="ECO:0007669"/>
    <property type="project" value="InterPro"/>
</dbReference>
<dbReference type="GeneID" id="5437524"/>
<reference evidence="3 4" key="2">
    <citation type="journal article" date="2012" name="Eukaryot. Cell">
        <title>Genome update of Botrytis cinerea strains B05.10 and T4.</title>
        <authorList>
            <person name="Staats M."/>
            <person name="van Kan J.A."/>
        </authorList>
    </citation>
    <scope>NUCLEOTIDE SEQUENCE [LARGE SCALE GENOMIC DNA]</scope>
    <source>
        <strain evidence="3 4">B05.10</strain>
    </source>
</reference>